<comment type="similarity">
    <text evidence="2">Belongs to the bacterial solute-binding protein 1 family.</text>
</comment>
<gene>
    <name evidence="5" type="ORF">GCM10009754_26450</name>
</gene>
<keyword evidence="3" id="KW-0813">Transport</keyword>
<comment type="caution">
    <text evidence="5">The sequence shown here is derived from an EMBL/GenBank/DDBJ whole genome shotgun (WGS) entry which is preliminary data.</text>
</comment>
<organism evidence="5 6">
    <name type="scientific">Amycolatopsis minnesotensis</name>
    <dbReference type="NCBI Taxonomy" id="337894"/>
    <lineage>
        <taxon>Bacteria</taxon>
        <taxon>Bacillati</taxon>
        <taxon>Actinomycetota</taxon>
        <taxon>Actinomycetes</taxon>
        <taxon>Pseudonocardiales</taxon>
        <taxon>Pseudonocardiaceae</taxon>
        <taxon>Amycolatopsis</taxon>
    </lineage>
</organism>
<dbReference type="InterPro" id="IPR006059">
    <property type="entry name" value="SBP"/>
</dbReference>
<keyword evidence="4" id="KW-0732">Signal</keyword>
<evidence type="ECO:0000256" key="4">
    <source>
        <dbReference type="ARBA" id="ARBA00022729"/>
    </source>
</evidence>
<protein>
    <recommendedName>
        <fullName evidence="7">Carbohydrate ABC transporter substrate-binding protein (CUT1 family)</fullName>
    </recommendedName>
</protein>
<dbReference type="Pfam" id="PF01547">
    <property type="entry name" value="SBP_bac_1"/>
    <property type="match status" value="1"/>
</dbReference>
<evidence type="ECO:0008006" key="7">
    <source>
        <dbReference type="Google" id="ProtNLM"/>
    </source>
</evidence>
<dbReference type="PROSITE" id="PS51257">
    <property type="entry name" value="PROKAR_LIPOPROTEIN"/>
    <property type="match status" value="1"/>
</dbReference>
<proteinExistence type="inferred from homology"/>
<name>A0ABP5C2F7_9PSEU</name>
<dbReference type="PANTHER" id="PTHR43649:SF31">
    <property type="entry name" value="SN-GLYCEROL-3-PHOSPHATE-BINDING PERIPLASMIC PROTEIN UGPB"/>
    <property type="match status" value="1"/>
</dbReference>
<sequence>MRAARIGSGKFPLAVGATCAAAIALTACGSPTGGEGGGTGENALPGAEQYLASQCPEPGTKPAGKEFTYWSMWTADEPQGKVVKHAIDCFSQKTGVKVNVQWLGRKLLTQNVGPALNTNDVPDLVDQDLNQMKAAVVAPGGTQSVEDVYGLKVGEGDKTVKDVLLPTSHDMEQNADAAGKPFLVPYELISDAWWYQKGGEQVTPPKTIDELFGLFDKAKQAGKNAVAQDGDINDYNTYYFTQLAARYVGPGGLAKAVSDRSGQLWKSDPGYLKAAQLVERLAKGGYLIDGWDASKFPQVQQRWADGDAAYLFNGSWIPSEIREYLGKQGGGKKIDYGSFQFPMPDGATHDIVEQLPIGFSVLAKAKHPEPAKAFMAYMVNKDILAGIPAVSDNLTPRADLPVPDDLKPIKATLEDTKKEHMLIKDGIDGMFGGKYVDAVLYPLNNDLLKGKLTAAAFVDALAAKTAEYWKAQG</sequence>
<reference evidence="6" key="1">
    <citation type="journal article" date="2019" name="Int. J. Syst. Evol. Microbiol.">
        <title>The Global Catalogue of Microorganisms (GCM) 10K type strain sequencing project: providing services to taxonomists for standard genome sequencing and annotation.</title>
        <authorList>
            <consortium name="The Broad Institute Genomics Platform"/>
            <consortium name="The Broad Institute Genome Sequencing Center for Infectious Disease"/>
            <person name="Wu L."/>
            <person name="Ma J."/>
        </authorList>
    </citation>
    <scope>NUCLEOTIDE SEQUENCE [LARGE SCALE GENOMIC DNA]</scope>
    <source>
        <strain evidence="6">JCM 14545</strain>
    </source>
</reference>
<keyword evidence="6" id="KW-1185">Reference proteome</keyword>
<dbReference type="SUPFAM" id="SSF53850">
    <property type="entry name" value="Periplasmic binding protein-like II"/>
    <property type="match status" value="1"/>
</dbReference>
<evidence type="ECO:0000313" key="6">
    <source>
        <dbReference type="Proteomes" id="UP001501116"/>
    </source>
</evidence>
<dbReference type="PANTHER" id="PTHR43649">
    <property type="entry name" value="ARABINOSE-BINDING PROTEIN-RELATED"/>
    <property type="match status" value="1"/>
</dbReference>
<evidence type="ECO:0000313" key="5">
    <source>
        <dbReference type="EMBL" id="GAA1955488.1"/>
    </source>
</evidence>
<comment type="subcellular location">
    <subcellularLocation>
        <location evidence="1">Cell envelope</location>
    </subcellularLocation>
</comment>
<dbReference type="RefSeq" id="WP_344417331.1">
    <property type="nucleotide sequence ID" value="NZ_BAAANN010000009.1"/>
</dbReference>
<dbReference type="Gene3D" id="3.40.190.10">
    <property type="entry name" value="Periplasmic binding protein-like II"/>
    <property type="match status" value="2"/>
</dbReference>
<dbReference type="InterPro" id="IPR050490">
    <property type="entry name" value="Bact_solute-bd_prot1"/>
</dbReference>
<evidence type="ECO:0000256" key="1">
    <source>
        <dbReference type="ARBA" id="ARBA00004196"/>
    </source>
</evidence>
<dbReference type="EMBL" id="BAAANN010000009">
    <property type="protein sequence ID" value="GAA1955488.1"/>
    <property type="molecule type" value="Genomic_DNA"/>
</dbReference>
<evidence type="ECO:0000256" key="2">
    <source>
        <dbReference type="ARBA" id="ARBA00008520"/>
    </source>
</evidence>
<dbReference type="Proteomes" id="UP001501116">
    <property type="component" value="Unassembled WGS sequence"/>
</dbReference>
<evidence type="ECO:0000256" key="3">
    <source>
        <dbReference type="ARBA" id="ARBA00022448"/>
    </source>
</evidence>
<accession>A0ABP5C2F7</accession>